<dbReference type="PANTHER" id="PTHR10625:SF5">
    <property type="entry name" value="HISTONE DEACETYLASE"/>
    <property type="match status" value="1"/>
</dbReference>
<dbReference type="GO" id="GO:0141221">
    <property type="term" value="F:histone deacetylase activity, hydrolytic mechanism"/>
    <property type="evidence" value="ECO:0007669"/>
    <property type="project" value="UniProtKB-EC"/>
</dbReference>
<evidence type="ECO:0000256" key="3">
    <source>
        <dbReference type="ARBA" id="ARBA00012111"/>
    </source>
</evidence>
<dbReference type="EMBL" id="JAULSW010000012">
    <property type="protein sequence ID" value="KAK3366529.1"/>
    <property type="molecule type" value="Genomic_DNA"/>
</dbReference>
<evidence type="ECO:0000256" key="8">
    <source>
        <dbReference type="ARBA" id="ARBA00023163"/>
    </source>
</evidence>
<keyword evidence="7" id="KW-0805">Transcription regulation</keyword>
<dbReference type="AlphaFoldDB" id="A0AAE0JY89"/>
<evidence type="ECO:0000256" key="2">
    <source>
        <dbReference type="ARBA" id="ARBA00007738"/>
    </source>
</evidence>
<dbReference type="GO" id="GO:0000118">
    <property type="term" value="C:histone deacetylase complex"/>
    <property type="evidence" value="ECO:0007669"/>
    <property type="project" value="TreeGrafter"/>
</dbReference>
<dbReference type="EC" id="3.5.1.98" evidence="3"/>
<keyword evidence="12" id="KW-1185">Reference proteome</keyword>
<dbReference type="Gene3D" id="3.40.800.20">
    <property type="entry name" value="Histone deacetylase domain"/>
    <property type="match status" value="1"/>
</dbReference>
<comment type="subcellular location">
    <subcellularLocation>
        <location evidence="1">Nucleus</location>
    </subcellularLocation>
</comment>
<dbReference type="InterPro" id="IPR023801">
    <property type="entry name" value="His_deacetylse_dom"/>
</dbReference>
<proteinExistence type="inferred from homology"/>
<feature type="non-terminal residue" evidence="11">
    <location>
        <position position="1"/>
    </location>
</feature>
<evidence type="ECO:0000256" key="1">
    <source>
        <dbReference type="ARBA" id="ARBA00004123"/>
    </source>
</evidence>
<accession>A0AAE0JY89</accession>
<evidence type="ECO:0000256" key="6">
    <source>
        <dbReference type="ARBA" id="ARBA00022853"/>
    </source>
</evidence>
<evidence type="ECO:0000313" key="11">
    <source>
        <dbReference type="EMBL" id="KAK3366529.1"/>
    </source>
</evidence>
<keyword evidence="9" id="KW-0539">Nucleus</keyword>
<dbReference type="InterPro" id="IPR023696">
    <property type="entry name" value="Ureohydrolase_dom_sf"/>
</dbReference>
<evidence type="ECO:0000256" key="4">
    <source>
        <dbReference type="ARBA" id="ARBA00022491"/>
    </source>
</evidence>
<evidence type="ECO:0000256" key="9">
    <source>
        <dbReference type="ARBA" id="ARBA00023242"/>
    </source>
</evidence>
<name>A0AAE0JY89_9PEZI</name>
<dbReference type="PRINTS" id="PR01270">
    <property type="entry name" value="HDASUPER"/>
</dbReference>
<feature type="non-terminal residue" evidence="11">
    <location>
        <position position="385"/>
    </location>
</feature>
<reference evidence="11" key="1">
    <citation type="journal article" date="2023" name="Mol. Phylogenet. Evol.">
        <title>Genome-scale phylogeny and comparative genomics of the fungal order Sordariales.</title>
        <authorList>
            <person name="Hensen N."/>
            <person name="Bonometti L."/>
            <person name="Westerberg I."/>
            <person name="Brannstrom I.O."/>
            <person name="Guillou S."/>
            <person name="Cros-Aarteil S."/>
            <person name="Calhoun S."/>
            <person name="Haridas S."/>
            <person name="Kuo A."/>
            <person name="Mondo S."/>
            <person name="Pangilinan J."/>
            <person name="Riley R."/>
            <person name="LaButti K."/>
            <person name="Andreopoulos B."/>
            <person name="Lipzen A."/>
            <person name="Chen C."/>
            <person name="Yan M."/>
            <person name="Daum C."/>
            <person name="Ng V."/>
            <person name="Clum A."/>
            <person name="Steindorff A."/>
            <person name="Ohm R.A."/>
            <person name="Martin F."/>
            <person name="Silar P."/>
            <person name="Natvig D.O."/>
            <person name="Lalanne C."/>
            <person name="Gautier V."/>
            <person name="Ament-Velasquez S.L."/>
            <person name="Kruys A."/>
            <person name="Hutchinson M.I."/>
            <person name="Powell A.J."/>
            <person name="Barry K."/>
            <person name="Miller A.N."/>
            <person name="Grigoriev I.V."/>
            <person name="Debuchy R."/>
            <person name="Gladieux P."/>
            <person name="Hiltunen Thoren M."/>
            <person name="Johannesson H."/>
        </authorList>
    </citation>
    <scope>NUCLEOTIDE SEQUENCE</scope>
    <source>
        <strain evidence="11">CBS 232.78</strain>
    </source>
</reference>
<feature type="domain" description="Histone deacetylase" evidence="10">
    <location>
        <begin position="61"/>
        <end position="349"/>
    </location>
</feature>
<gene>
    <name evidence="11" type="ORF">B0H63DRAFT_371286</name>
</gene>
<organism evidence="11 12">
    <name type="scientific">Podospora didyma</name>
    <dbReference type="NCBI Taxonomy" id="330526"/>
    <lineage>
        <taxon>Eukaryota</taxon>
        <taxon>Fungi</taxon>
        <taxon>Dikarya</taxon>
        <taxon>Ascomycota</taxon>
        <taxon>Pezizomycotina</taxon>
        <taxon>Sordariomycetes</taxon>
        <taxon>Sordariomycetidae</taxon>
        <taxon>Sordariales</taxon>
        <taxon>Podosporaceae</taxon>
        <taxon>Podospora</taxon>
    </lineage>
</organism>
<dbReference type="InterPro" id="IPR000286">
    <property type="entry name" value="HDACs"/>
</dbReference>
<dbReference type="Proteomes" id="UP001285441">
    <property type="component" value="Unassembled WGS sequence"/>
</dbReference>
<dbReference type="Pfam" id="PF00850">
    <property type="entry name" value="Hist_deacetyl"/>
    <property type="match status" value="1"/>
</dbReference>
<evidence type="ECO:0000313" key="12">
    <source>
        <dbReference type="Proteomes" id="UP001285441"/>
    </source>
</evidence>
<dbReference type="SUPFAM" id="SSF52768">
    <property type="entry name" value="Arginase/deacetylase"/>
    <property type="match status" value="1"/>
</dbReference>
<keyword evidence="5" id="KW-0378">Hydrolase</keyword>
<sequence>TGCCYDERMELHAHPRRKNDCPETSSRIKDIMTKFKVNGIQLVDLNSDTDLVEIPNADISEKMWRVAARVATKKEIQAVHDPSHYRWVEELSKKPFQELNRISAALEDNRNSLYTGKGTFEASLVSAGGAIETCKNVVEGVVDNAFAVIRPPGHHAEPNAAMGFCFFNNVCIAAKACQSSFPDACRRVLIVDWDVHHGNGIQKTFYEDPSVLYISIHVYIKGDFYPGRADEPSMPDGGVRHSGAKGGLGRNINIGWPSQGMGDAEYMAAFMEIIIPIAHEFDPDLVIIAAGFDAAAGDHLGGCFVTPNCYAHMTYMLMSLANGKVAVCLEGGYDSDATSSSALAVVRTLMGRPPPRMEVASIDKSAAVTLRRVRKCLAPFWECMR</sequence>
<protein>
    <recommendedName>
        <fullName evidence="3">histone deacetylase</fullName>
        <ecNumber evidence="3">3.5.1.98</ecNumber>
    </recommendedName>
</protein>
<keyword evidence="6" id="KW-0156">Chromatin regulator</keyword>
<evidence type="ECO:0000256" key="7">
    <source>
        <dbReference type="ARBA" id="ARBA00023015"/>
    </source>
</evidence>
<dbReference type="GO" id="GO:0040029">
    <property type="term" value="P:epigenetic regulation of gene expression"/>
    <property type="evidence" value="ECO:0007669"/>
    <property type="project" value="TreeGrafter"/>
</dbReference>
<keyword evidence="8" id="KW-0804">Transcription</keyword>
<dbReference type="PANTHER" id="PTHR10625">
    <property type="entry name" value="HISTONE DEACETYLASE HDAC1-RELATED"/>
    <property type="match status" value="1"/>
</dbReference>
<comment type="similarity">
    <text evidence="2">Belongs to the histone deacetylase family. HD type 2 subfamily.</text>
</comment>
<evidence type="ECO:0000259" key="10">
    <source>
        <dbReference type="Pfam" id="PF00850"/>
    </source>
</evidence>
<evidence type="ECO:0000256" key="5">
    <source>
        <dbReference type="ARBA" id="ARBA00022801"/>
    </source>
</evidence>
<dbReference type="InterPro" id="IPR037138">
    <property type="entry name" value="His_deacetylse_dom_sf"/>
</dbReference>
<comment type="caution">
    <text evidence="11">The sequence shown here is derived from an EMBL/GenBank/DDBJ whole genome shotgun (WGS) entry which is preliminary data.</text>
</comment>
<keyword evidence="4" id="KW-0678">Repressor</keyword>
<reference evidence="11" key="2">
    <citation type="submission" date="2023-06" db="EMBL/GenBank/DDBJ databases">
        <authorList>
            <consortium name="Lawrence Berkeley National Laboratory"/>
            <person name="Haridas S."/>
            <person name="Hensen N."/>
            <person name="Bonometti L."/>
            <person name="Westerberg I."/>
            <person name="Brannstrom I.O."/>
            <person name="Guillou S."/>
            <person name="Cros-Aarteil S."/>
            <person name="Calhoun S."/>
            <person name="Kuo A."/>
            <person name="Mondo S."/>
            <person name="Pangilinan J."/>
            <person name="Riley R."/>
            <person name="LaButti K."/>
            <person name="Andreopoulos B."/>
            <person name="Lipzen A."/>
            <person name="Chen C."/>
            <person name="Yanf M."/>
            <person name="Daum C."/>
            <person name="Ng V."/>
            <person name="Clum A."/>
            <person name="Steindorff A."/>
            <person name="Ohm R."/>
            <person name="Martin F."/>
            <person name="Silar P."/>
            <person name="Natvig D."/>
            <person name="Lalanne C."/>
            <person name="Gautier V."/>
            <person name="Ament-velasquez S.L."/>
            <person name="Kruys A."/>
            <person name="Hutchinson M.I."/>
            <person name="Powell A.J."/>
            <person name="Barry K."/>
            <person name="Miller A.N."/>
            <person name="Grigoriev I.V."/>
            <person name="Debuchy R."/>
            <person name="Gladieux P."/>
            <person name="Thoren M.H."/>
            <person name="Johannesson H."/>
        </authorList>
    </citation>
    <scope>NUCLEOTIDE SEQUENCE</scope>
    <source>
        <strain evidence="11">CBS 232.78</strain>
    </source>
</reference>